<reference evidence="2" key="1">
    <citation type="journal article" date="2020" name="Nat. Commun.">
        <title>Genome assembly of wild tea tree DASZ reveals pedigree and selection history of tea varieties.</title>
        <authorList>
            <person name="Zhang W."/>
            <person name="Zhang Y."/>
            <person name="Qiu H."/>
            <person name="Guo Y."/>
            <person name="Wan H."/>
            <person name="Zhang X."/>
            <person name="Scossa F."/>
            <person name="Alseekh S."/>
            <person name="Zhang Q."/>
            <person name="Wang P."/>
            <person name="Xu L."/>
            <person name="Schmidt M.H."/>
            <person name="Jia X."/>
            <person name="Li D."/>
            <person name="Zhu A."/>
            <person name="Guo F."/>
            <person name="Chen W."/>
            <person name="Ni D."/>
            <person name="Usadel B."/>
            <person name="Fernie A.R."/>
            <person name="Wen W."/>
        </authorList>
    </citation>
    <scope>NUCLEOTIDE SEQUENCE [LARGE SCALE GENOMIC DNA]</scope>
    <source>
        <strain evidence="2">cv. G240</strain>
    </source>
</reference>
<comment type="caution">
    <text evidence="1">The sequence shown here is derived from an EMBL/GenBank/DDBJ whole genome shotgun (WGS) entry which is preliminary data.</text>
</comment>
<dbReference type="EMBL" id="JACBKZ010000001">
    <property type="protein sequence ID" value="KAF5959131.1"/>
    <property type="molecule type" value="Genomic_DNA"/>
</dbReference>
<dbReference type="InterPro" id="IPR007877">
    <property type="entry name" value="DUF707"/>
</dbReference>
<name>A0A7J7I3K4_CAMSI</name>
<dbReference type="PANTHER" id="PTHR31210">
    <property type="entry name" value="OS06G0731900 PROTEIN"/>
    <property type="match status" value="1"/>
</dbReference>
<dbReference type="Proteomes" id="UP000593564">
    <property type="component" value="Unassembled WGS sequence"/>
</dbReference>
<dbReference type="PANTHER" id="PTHR31210:SF43">
    <property type="entry name" value="STORAGE PROTEIN-RELATED"/>
    <property type="match status" value="1"/>
</dbReference>
<dbReference type="AlphaFoldDB" id="A0A7J7I3K4"/>
<organism evidence="1 2">
    <name type="scientific">Camellia sinensis</name>
    <name type="common">Tea plant</name>
    <name type="synonym">Thea sinensis</name>
    <dbReference type="NCBI Taxonomy" id="4442"/>
    <lineage>
        <taxon>Eukaryota</taxon>
        <taxon>Viridiplantae</taxon>
        <taxon>Streptophyta</taxon>
        <taxon>Embryophyta</taxon>
        <taxon>Tracheophyta</taxon>
        <taxon>Spermatophyta</taxon>
        <taxon>Magnoliopsida</taxon>
        <taxon>eudicotyledons</taxon>
        <taxon>Gunneridae</taxon>
        <taxon>Pentapetalae</taxon>
        <taxon>asterids</taxon>
        <taxon>Ericales</taxon>
        <taxon>Theaceae</taxon>
        <taxon>Camellia</taxon>
    </lineage>
</organism>
<proteinExistence type="predicted"/>
<reference evidence="1 2" key="2">
    <citation type="submission" date="2020-07" db="EMBL/GenBank/DDBJ databases">
        <title>Genome assembly of wild tea tree DASZ reveals pedigree and selection history of tea varieties.</title>
        <authorList>
            <person name="Zhang W."/>
        </authorList>
    </citation>
    <scope>NUCLEOTIDE SEQUENCE [LARGE SCALE GENOMIC DNA]</scope>
    <source>
        <strain evidence="2">cv. G240</strain>
        <tissue evidence="1">Leaf</tissue>
    </source>
</reference>
<accession>A0A7J7I3K4</accession>
<gene>
    <name evidence="1" type="ORF">HYC85_000340</name>
</gene>
<dbReference type="Pfam" id="PF05212">
    <property type="entry name" value="DUF707"/>
    <property type="match status" value="2"/>
</dbReference>
<sequence>MYVGVDLPGYFPIKGPFPGSSRNSSSASTSYSSIQVQSDICSNKSHGAESLPPRIIESKSDFYLRRLWGEPSEVLFGFFIFHASIIKTVGFEKEADIFGDIHGWLGSEEHINAAINKFSEDFQILLFHYDVQTSEWDEFEWSRRAIHVSGDTTMIIEPKVIAARAGVMAARAGVMAARAGNGGKQGLGHCLKGTWYAKRFLQPDIVVAYDYIFIWDEDLGVEHFNEWQCREANGFLLSRERMAVLDANLAPKEACQLCVGNTGNSCAVDAGDSFNVIAYCCSHLMSGPFALPMLKAFCAPNYGYALPIAKQSGLQAVIGVALLVGATRYITVGRHPRALCSPLWDFGAGRQEGFKIVVVEAEDMEGAAGVCMEYQFMRYRCKKRV</sequence>
<protein>
    <submittedName>
        <fullName evidence="1">Uncharacterized protein</fullName>
    </submittedName>
</protein>
<keyword evidence="2" id="KW-1185">Reference proteome</keyword>
<evidence type="ECO:0000313" key="2">
    <source>
        <dbReference type="Proteomes" id="UP000593564"/>
    </source>
</evidence>
<evidence type="ECO:0000313" key="1">
    <source>
        <dbReference type="EMBL" id="KAF5959131.1"/>
    </source>
</evidence>